<reference evidence="4" key="1">
    <citation type="submission" date="2023-08" db="EMBL/GenBank/DDBJ databases">
        <authorList>
            <person name="Audoor S."/>
            <person name="Bilcke G."/>
        </authorList>
    </citation>
    <scope>NUCLEOTIDE SEQUENCE</scope>
</reference>
<dbReference type="SMART" id="SM00513">
    <property type="entry name" value="SAP"/>
    <property type="match status" value="1"/>
</dbReference>
<dbReference type="PROSITE" id="PS50800">
    <property type="entry name" value="SAP"/>
    <property type="match status" value="1"/>
</dbReference>
<dbReference type="EMBL" id="CAKOGP040000213">
    <property type="protein sequence ID" value="CAJ1932183.1"/>
    <property type="molecule type" value="Genomic_DNA"/>
</dbReference>
<dbReference type="Pfam" id="PF04969">
    <property type="entry name" value="CS"/>
    <property type="match status" value="1"/>
</dbReference>
<evidence type="ECO:0000256" key="2">
    <source>
        <dbReference type="SAM" id="SignalP"/>
    </source>
</evidence>
<organism evidence="4 5">
    <name type="scientific">Cylindrotheca closterium</name>
    <dbReference type="NCBI Taxonomy" id="2856"/>
    <lineage>
        <taxon>Eukaryota</taxon>
        <taxon>Sar</taxon>
        <taxon>Stramenopiles</taxon>
        <taxon>Ochrophyta</taxon>
        <taxon>Bacillariophyta</taxon>
        <taxon>Bacillariophyceae</taxon>
        <taxon>Bacillariophycidae</taxon>
        <taxon>Bacillariales</taxon>
        <taxon>Bacillariaceae</taxon>
        <taxon>Cylindrotheca</taxon>
    </lineage>
</organism>
<proteinExistence type="predicted"/>
<dbReference type="InterPro" id="IPR007052">
    <property type="entry name" value="CS_dom"/>
</dbReference>
<feature type="signal peptide" evidence="2">
    <location>
        <begin position="1"/>
        <end position="22"/>
    </location>
</feature>
<dbReference type="AlphaFoldDB" id="A0AAD2CF99"/>
<dbReference type="SUPFAM" id="SSF49764">
    <property type="entry name" value="HSP20-like chaperones"/>
    <property type="match status" value="1"/>
</dbReference>
<evidence type="ECO:0000313" key="5">
    <source>
        <dbReference type="Proteomes" id="UP001295423"/>
    </source>
</evidence>
<dbReference type="Gene3D" id="2.60.40.790">
    <property type="match status" value="1"/>
</dbReference>
<keyword evidence="2" id="KW-0732">Signal</keyword>
<dbReference type="SUPFAM" id="SSF68906">
    <property type="entry name" value="SAP domain"/>
    <property type="match status" value="1"/>
</dbReference>
<dbReference type="InterPro" id="IPR003034">
    <property type="entry name" value="SAP_dom"/>
</dbReference>
<dbReference type="Pfam" id="PF02037">
    <property type="entry name" value="SAP"/>
    <property type="match status" value="1"/>
</dbReference>
<dbReference type="Proteomes" id="UP001295423">
    <property type="component" value="Unassembled WGS sequence"/>
</dbReference>
<keyword evidence="5" id="KW-1185">Reference proteome</keyword>
<comment type="caution">
    <text evidence="4">The sequence shown here is derived from an EMBL/GenBank/DDBJ whole genome shotgun (WGS) entry which is preliminary data.</text>
</comment>
<evidence type="ECO:0000313" key="4">
    <source>
        <dbReference type="EMBL" id="CAJ1932183.1"/>
    </source>
</evidence>
<name>A0AAD2CF99_9STRA</name>
<dbReference type="InterPro" id="IPR036361">
    <property type="entry name" value="SAP_dom_sf"/>
</dbReference>
<gene>
    <name evidence="4" type="ORF">CYCCA115_LOCUS2726</name>
</gene>
<feature type="compositionally biased region" description="Acidic residues" evidence="1">
    <location>
        <begin position="154"/>
        <end position="163"/>
    </location>
</feature>
<evidence type="ECO:0000259" key="3">
    <source>
        <dbReference type="PROSITE" id="PS50800"/>
    </source>
</evidence>
<sequence>MSSLSSLLLLLRVALLIHLSGAWTTTTTTTSNIIRRPSTMIPTRSKKTQLQSGIGIAKDYTWREEAFEIEVTVQVPPETKAKDVGFKARANSIELTLTKKVDGGDDDNKNETTTEKVILLDPTRALRGRIVIDGTYWVISDSIEDEVKNSAAAETDDDDDDDKESSAKQPGRQVTVTIEKQIQKAKDDFDVVDYDWNGVYREEEKDEVSYRKYDEPEEMDVREYAQSLGVDIDNINMSMVDKSMFSSGLNTTSAKSNMESMMDAGLMKEVTQQGDGSEWTMGKDGERVPFNSMLKDKDKDDSLYSAEDEEGGRENDAIPFLDTDSPWHDAPDATAAEEAAKDDKKKNKALEEKKKQLEKKRQKEAIDPISTLTVARLREILRSRGLKVSGNKKELQDRLRAEVQSLVKMDTTE</sequence>
<evidence type="ECO:0000256" key="1">
    <source>
        <dbReference type="SAM" id="MobiDB-lite"/>
    </source>
</evidence>
<accession>A0AAD2CF99</accession>
<feature type="region of interest" description="Disordered" evidence="1">
    <location>
        <begin position="149"/>
        <end position="173"/>
    </location>
</feature>
<feature type="region of interest" description="Disordered" evidence="1">
    <location>
        <begin position="275"/>
        <end position="369"/>
    </location>
</feature>
<feature type="compositionally biased region" description="Basic and acidic residues" evidence="1">
    <location>
        <begin position="338"/>
        <end position="366"/>
    </location>
</feature>
<feature type="domain" description="SAP" evidence="3">
    <location>
        <begin position="369"/>
        <end position="403"/>
    </location>
</feature>
<dbReference type="Gene3D" id="1.10.720.30">
    <property type="entry name" value="SAP domain"/>
    <property type="match status" value="1"/>
</dbReference>
<dbReference type="InterPro" id="IPR008978">
    <property type="entry name" value="HSP20-like_chaperone"/>
</dbReference>
<feature type="chain" id="PRO_5042176681" description="SAP domain-containing protein" evidence="2">
    <location>
        <begin position="23"/>
        <end position="413"/>
    </location>
</feature>
<protein>
    <recommendedName>
        <fullName evidence="3">SAP domain-containing protein</fullName>
    </recommendedName>
</protein>